<dbReference type="PIRSF" id="PIRSF006118">
    <property type="entry name" value="KDO8-P_Ptase"/>
    <property type="match status" value="1"/>
</dbReference>
<keyword evidence="8 12" id="KW-0378">Hydrolase</keyword>
<dbReference type="SUPFAM" id="SSF56784">
    <property type="entry name" value="HAD-like"/>
    <property type="match status" value="1"/>
</dbReference>
<evidence type="ECO:0000313" key="13">
    <source>
        <dbReference type="EMBL" id="MES1928319.1"/>
    </source>
</evidence>
<comment type="catalytic activity">
    <reaction evidence="1 12">
        <text>3-deoxy-alpha-D-manno-2-octulosonate-8-phosphate + H2O = 3-deoxy-alpha-D-manno-oct-2-ulosonate + phosphate</text>
        <dbReference type="Rhea" id="RHEA:11500"/>
        <dbReference type="ChEBI" id="CHEBI:15377"/>
        <dbReference type="ChEBI" id="CHEBI:43474"/>
        <dbReference type="ChEBI" id="CHEBI:85985"/>
        <dbReference type="ChEBI" id="CHEBI:85986"/>
        <dbReference type="EC" id="3.1.3.45"/>
    </reaction>
</comment>
<comment type="caution">
    <text evidence="13">The sequence shown here is derived from an EMBL/GenBank/DDBJ whole genome shotgun (WGS) entry which is preliminary data.</text>
</comment>
<evidence type="ECO:0000256" key="3">
    <source>
        <dbReference type="ARBA" id="ARBA00005893"/>
    </source>
</evidence>
<organism evidence="13 14">
    <name type="scientific">Salinisphaera dokdonensis CL-ES53</name>
    <dbReference type="NCBI Taxonomy" id="1304272"/>
    <lineage>
        <taxon>Bacteria</taxon>
        <taxon>Pseudomonadati</taxon>
        <taxon>Pseudomonadota</taxon>
        <taxon>Gammaproteobacteria</taxon>
        <taxon>Salinisphaerales</taxon>
        <taxon>Salinisphaeraceae</taxon>
        <taxon>Salinisphaera</taxon>
    </lineage>
</organism>
<evidence type="ECO:0000256" key="6">
    <source>
        <dbReference type="ARBA" id="ARBA00020092"/>
    </source>
</evidence>
<evidence type="ECO:0000313" key="14">
    <source>
        <dbReference type="Proteomes" id="UP001460888"/>
    </source>
</evidence>
<dbReference type="InterPro" id="IPR036412">
    <property type="entry name" value="HAD-like_sf"/>
</dbReference>
<evidence type="ECO:0000256" key="8">
    <source>
        <dbReference type="ARBA" id="ARBA00022801"/>
    </source>
</evidence>
<sequence length="178" mass="19246">MSTDDNKLSAKLSADELQRRAADIRVAIFDVDGVMTDGKLYLYDHGEEIKTMHVRDGLGLKRLQAAGVAVAAISGRPSPAAAARLHDLGIDYIYLDSRDKQLDFEALLAELELTADQAAVMGDDLPDLGLMRQARLALCVADAVDDVIDTAHWVSRYNGGEGAVREACELIIAARNAH</sequence>
<keyword evidence="9 12" id="KW-0460">Magnesium</keyword>
<evidence type="ECO:0000256" key="7">
    <source>
        <dbReference type="ARBA" id="ARBA00022723"/>
    </source>
</evidence>
<comment type="similarity">
    <text evidence="3 12">Belongs to the KdsC family.</text>
</comment>
<protein>
    <recommendedName>
        <fullName evidence="6 12">3-deoxy-D-manno-octulosonate 8-phosphate phosphatase KdsC</fullName>
        <ecNumber evidence="5 12">3.1.3.45</ecNumber>
    </recommendedName>
    <alternativeName>
        <fullName evidence="11 12">KDO 8-P phosphatase</fullName>
    </alternativeName>
</protein>
<evidence type="ECO:0000256" key="12">
    <source>
        <dbReference type="PIRNR" id="PIRNR006118"/>
    </source>
</evidence>
<dbReference type="PANTHER" id="PTHR21485">
    <property type="entry name" value="HAD SUPERFAMILY MEMBERS CMAS AND KDSC"/>
    <property type="match status" value="1"/>
</dbReference>
<dbReference type="Gene3D" id="3.40.50.1000">
    <property type="entry name" value="HAD superfamily/HAD-like"/>
    <property type="match status" value="1"/>
</dbReference>
<keyword evidence="10 12" id="KW-0448">Lipopolysaccharide biosynthesis</keyword>
<evidence type="ECO:0000256" key="1">
    <source>
        <dbReference type="ARBA" id="ARBA00000898"/>
    </source>
</evidence>
<evidence type="ECO:0000256" key="5">
    <source>
        <dbReference type="ARBA" id="ARBA00013066"/>
    </source>
</evidence>
<evidence type="ECO:0000256" key="2">
    <source>
        <dbReference type="ARBA" id="ARBA00001946"/>
    </source>
</evidence>
<dbReference type="InterPro" id="IPR010023">
    <property type="entry name" value="KdsC_fam"/>
</dbReference>
<dbReference type="PANTHER" id="PTHR21485:SF6">
    <property type="entry name" value="N-ACYLNEURAMINATE CYTIDYLYLTRANSFERASE-RELATED"/>
    <property type="match status" value="1"/>
</dbReference>
<evidence type="ECO:0000256" key="10">
    <source>
        <dbReference type="ARBA" id="ARBA00022985"/>
    </source>
</evidence>
<dbReference type="RefSeq" id="WP_353109312.1">
    <property type="nucleotide sequence ID" value="NZ_APND01000001.1"/>
</dbReference>
<dbReference type="InterPro" id="IPR050793">
    <property type="entry name" value="CMP-NeuNAc_synthase"/>
</dbReference>
<comment type="function">
    <text evidence="12">Catalyzes the hydrolysis of 3-deoxy-D-manno-octulosonate 8-phosphate (KDO 8-P) to 3-deoxy-D-manno-octulosonate (KDO) and inorganic phosphate.</text>
</comment>
<evidence type="ECO:0000256" key="9">
    <source>
        <dbReference type="ARBA" id="ARBA00022842"/>
    </source>
</evidence>
<accession>A0ABV2AXE5</accession>
<proteinExistence type="inferred from homology"/>
<dbReference type="CDD" id="cd01630">
    <property type="entry name" value="HAD_KDO-like"/>
    <property type="match status" value="1"/>
</dbReference>
<evidence type="ECO:0000256" key="11">
    <source>
        <dbReference type="ARBA" id="ARBA00031051"/>
    </source>
</evidence>
<keyword evidence="14" id="KW-1185">Reference proteome</keyword>
<keyword evidence="7 12" id="KW-0479">Metal-binding</keyword>
<evidence type="ECO:0000256" key="4">
    <source>
        <dbReference type="ARBA" id="ARBA00011881"/>
    </source>
</evidence>
<dbReference type="SFLD" id="SFLDG01138">
    <property type="entry name" value="C1.6.2:_Deoxy-d-mannose-octulo"/>
    <property type="match status" value="1"/>
</dbReference>
<dbReference type="SFLD" id="SFLDG01136">
    <property type="entry name" value="C1.6:_Phosphoserine_Phosphatas"/>
    <property type="match status" value="1"/>
</dbReference>
<dbReference type="EC" id="3.1.3.45" evidence="5 12"/>
<reference evidence="13 14" key="1">
    <citation type="submission" date="2013-03" db="EMBL/GenBank/DDBJ databases">
        <title>Salinisphaera dokdonensis CL-ES53 Genome Sequencing.</title>
        <authorList>
            <person name="Li C."/>
            <person name="Lai Q."/>
            <person name="Shao Z."/>
        </authorList>
    </citation>
    <scope>NUCLEOTIDE SEQUENCE [LARGE SCALE GENOMIC DNA]</scope>
    <source>
        <strain evidence="13 14">CL-ES53</strain>
    </source>
</reference>
<dbReference type="EMBL" id="APND01000001">
    <property type="protein sequence ID" value="MES1928319.1"/>
    <property type="molecule type" value="Genomic_DNA"/>
</dbReference>
<dbReference type="Proteomes" id="UP001460888">
    <property type="component" value="Unassembled WGS sequence"/>
</dbReference>
<comment type="subunit">
    <text evidence="4 12">Homotetramer.</text>
</comment>
<dbReference type="Pfam" id="PF08282">
    <property type="entry name" value="Hydrolase_3"/>
    <property type="match status" value="1"/>
</dbReference>
<dbReference type="SFLD" id="SFLDS00003">
    <property type="entry name" value="Haloacid_Dehalogenase"/>
    <property type="match status" value="1"/>
</dbReference>
<gene>
    <name evidence="13" type="ORF">SADO_03650</name>
</gene>
<dbReference type="NCBIfam" id="TIGR01670">
    <property type="entry name" value="KdsC-phosphatas"/>
    <property type="match status" value="1"/>
</dbReference>
<dbReference type="InterPro" id="IPR023214">
    <property type="entry name" value="HAD_sf"/>
</dbReference>
<name>A0ABV2AXE5_9GAMM</name>
<comment type="cofactor">
    <cofactor evidence="2 12">
        <name>Mg(2+)</name>
        <dbReference type="ChEBI" id="CHEBI:18420"/>
    </cofactor>
</comment>